<dbReference type="EMBL" id="BPOP01000022">
    <property type="protein sequence ID" value="GJB92297.1"/>
    <property type="molecule type" value="Genomic_DNA"/>
</dbReference>
<proteinExistence type="predicted"/>
<comment type="caution">
    <text evidence="1">The sequence shown here is derived from an EMBL/GenBank/DDBJ whole genome shotgun (WGS) entry which is preliminary data.</text>
</comment>
<dbReference type="AlphaFoldDB" id="A0ABD0B926"/>
<reference evidence="1 2" key="1">
    <citation type="submission" date="2021-07" db="EMBL/GenBank/DDBJ databases">
        <title>Draft genome sequence of carbapenem-resistant Aeromonas spp. in Japan.</title>
        <authorList>
            <person name="Maehana S."/>
            <person name="Suzuki M."/>
            <person name="Kitasato H."/>
        </authorList>
    </citation>
    <scope>NUCLEOTIDE SEQUENCE [LARGE SCALE GENOMIC DNA]</scope>
    <source>
        <strain evidence="1 2">KAM382</strain>
    </source>
</reference>
<dbReference type="Proteomes" id="UP000737420">
    <property type="component" value="Unassembled WGS sequence"/>
</dbReference>
<sequence length="51" mass="5683">MRDTTHPEPNGWMQRAMESAMRGERLSASDALHWHSGTATCGRGQLDKRSA</sequence>
<organism evidence="1 2">
    <name type="scientific">Aeromonas caviae</name>
    <name type="common">Aeromonas punctata</name>
    <dbReference type="NCBI Taxonomy" id="648"/>
    <lineage>
        <taxon>Bacteria</taxon>
        <taxon>Pseudomonadati</taxon>
        <taxon>Pseudomonadota</taxon>
        <taxon>Gammaproteobacteria</taxon>
        <taxon>Aeromonadales</taxon>
        <taxon>Aeromonadaceae</taxon>
        <taxon>Aeromonas</taxon>
    </lineage>
</organism>
<name>A0ABD0B926_AERCA</name>
<accession>A0ABD0B926</accession>
<gene>
    <name evidence="1" type="ORF">KAM382_23580</name>
</gene>
<evidence type="ECO:0000313" key="2">
    <source>
        <dbReference type="Proteomes" id="UP000737420"/>
    </source>
</evidence>
<evidence type="ECO:0000313" key="1">
    <source>
        <dbReference type="EMBL" id="GJB92297.1"/>
    </source>
</evidence>
<protein>
    <submittedName>
        <fullName evidence="1">Uncharacterized protein</fullName>
    </submittedName>
</protein>